<feature type="transmembrane region" description="Helical" evidence="1">
    <location>
        <begin position="31"/>
        <end position="54"/>
    </location>
</feature>
<protein>
    <submittedName>
        <fullName evidence="3">Uncharacterized protein</fullName>
    </submittedName>
</protein>
<reference evidence="3" key="1">
    <citation type="submission" date="2022-10" db="EMBL/GenBank/DDBJ databases">
        <title>Culturing micro-colonial fungi from biological soil crusts in the Mojave desert and describing Neophaeococcomyces mojavensis, and introducing the new genera and species Taxawa tesnikishii.</title>
        <authorList>
            <person name="Kurbessoian T."/>
            <person name="Stajich J.E."/>
        </authorList>
    </citation>
    <scope>NUCLEOTIDE SEQUENCE</scope>
    <source>
        <strain evidence="3">TK_1</strain>
    </source>
</reference>
<keyword evidence="1" id="KW-1133">Transmembrane helix</keyword>
<dbReference type="EMBL" id="JAPDRL010000014">
    <property type="protein sequence ID" value="KAJ9667099.1"/>
    <property type="molecule type" value="Genomic_DNA"/>
</dbReference>
<name>A0ABQ9P0N9_9PEZI</name>
<evidence type="ECO:0000313" key="4">
    <source>
        <dbReference type="Proteomes" id="UP001172684"/>
    </source>
</evidence>
<organism evidence="3 4">
    <name type="scientific">Coniosporium apollinis</name>
    <dbReference type="NCBI Taxonomy" id="61459"/>
    <lineage>
        <taxon>Eukaryota</taxon>
        <taxon>Fungi</taxon>
        <taxon>Dikarya</taxon>
        <taxon>Ascomycota</taxon>
        <taxon>Pezizomycotina</taxon>
        <taxon>Dothideomycetes</taxon>
        <taxon>Dothideomycetes incertae sedis</taxon>
        <taxon>Coniosporium</taxon>
    </lineage>
</organism>
<gene>
    <name evidence="3" type="ORF">H2201_002618</name>
</gene>
<keyword evidence="2" id="KW-0732">Signal</keyword>
<feature type="signal peptide" evidence="2">
    <location>
        <begin position="1"/>
        <end position="17"/>
    </location>
</feature>
<accession>A0ABQ9P0N9</accession>
<evidence type="ECO:0000256" key="1">
    <source>
        <dbReference type="SAM" id="Phobius"/>
    </source>
</evidence>
<dbReference type="Proteomes" id="UP001172684">
    <property type="component" value="Unassembled WGS sequence"/>
</dbReference>
<keyword evidence="1" id="KW-0812">Transmembrane</keyword>
<feature type="non-terminal residue" evidence="3">
    <location>
        <position position="1"/>
    </location>
</feature>
<comment type="caution">
    <text evidence="3">The sequence shown here is derived from an EMBL/GenBank/DDBJ whole genome shotgun (WGS) entry which is preliminary data.</text>
</comment>
<sequence length="94" mass="10175">KIYILLTLLIIISTGGGTTYAVVHTDTATGLSIASYVLTCFSLVLALVAAGQWLGLSKPDSFSFAYSIEENQVIGATNMDEIVKDNYLGRHFRD</sequence>
<proteinExistence type="predicted"/>
<keyword evidence="1" id="KW-0472">Membrane</keyword>
<evidence type="ECO:0000313" key="3">
    <source>
        <dbReference type="EMBL" id="KAJ9667099.1"/>
    </source>
</evidence>
<feature type="chain" id="PRO_5047364660" evidence="2">
    <location>
        <begin position="18"/>
        <end position="94"/>
    </location>
</feature>
<keyword evidence="4" id="KW-1185">Reference proteome</keyword>
<evidence type="ECO:0000256" key="2">
    <source>
        <dbReference type="SAM" id="SignalP"/>
    </source>
</evidence>